<feature type="repeat" description="WD" evidence="3">
    <location>
        <begin position="1100"/>
        <end position="1141"/>
    </location>
</feature>
<feature type="region of interest" description="Disordered" evidence="4">
    <location>
        <begin position="1"/>
        <end position="27"/>
    </location>
</feature>
<dbReference type="SUPFAM" id="SSF50978">
    <property type="entry name" value="WD40 repeat-like"/>
    <property type="match status" value="3"/>
</dbReference>
<dbReference type="InterPro" id="IPR027417">
    <property type="entry name" value="P-loop_NTPase"/>
</dbReference>
<keyword evidence="8" id="KW-1185">Reference proteome</keyword>
<evidence type="ECO:0008006" key="9">
    <source>
        <dbReference type="Google" id="ProtNLM"/>
    </source>
</evidence>
<evidence type="ECO:0000256" key="2">
    <source>
        <dbReference type="ARBA" id="ARBA00022737"/>
    </source>
</evidence>
<dbReference type="SUPFAM" id="SSF52540">
    <property type="entry name" value="P-loop containing nucleoside triphosphate hydrolases"/>
    <property type="match status" value="1"/>
</dbReference>
<dbReference type="InterPro" id="IPR002182">
    <property type="entry name" value="NB-ARC"/>
</dbReference>
<evidence type="ECO:0000256" key="1">
    <source>
        <dbReference type="ARBA" id="ARBA00022574"/>
    </source>
</evidence>
<dbReference type="RefSeq" id="WP_344411970.1">
    <property type="nucleotide sequence ID" value="NZ_BAAANN010000001.1"/>
</dbReference>
<sequence length="1217" mass="131678">MPEEDPLTAARERREEAAQAASDAEDNLRQASIRAKQHLMASDKSLKSISAEINVSRPVLSGLAPSRKTGEWKPNAPEIYQAVDAYTRRAYNLAALRKRYDLALETLGRANADLDRIEARTDVGRTERPPHVGPDRFPLPDLPPNFVPRLAKRAEVVRGLIDLRSRGATALGITSAADLHGTGGFGKTTLALDVARQREVRTAFPDGIAFIEIGQQPSVATLLSDWAALLDPAVGSSRFGSLDAAAAAFTRALGDQRVLLILDNVWKAEDVEPFLRGGPHCVRLVTSRRSDLLPTGVTGVDVDRMEPAEAMELLLADVPGATSDDVFPLYERSSRWPVVLGLLNGVLRGRVAGNVPQSLTEVVAALTHRLQQHGVFAADDLAKDDERTASAVLELSIDELATRRSAIARERFVSLAAFPSSSLIDFVVLGQLWGCDQLVVATTCDDFANRSLLETRDATGVRLHDVVHEHLLRSRLPEVRRTNTDLVGLFRTRCPEGRWDLIGRPDEHFLNHLSYHLINCGLEDELDALLRDLRFLGRRILQGGPAQLMDDLTTADTAFARNPYRLRFEQLLQFTGQLLVRGKDIHSVAATLHSRAVGAGLADWLTEEAEILRNGLVATRPLPDERDTRLLAIAVGHTEAVKSFSWRTDGDRFASGSADRTVRLWTRSGNPVGTFTTENEVFAVAWSPDRLLIAALSTPNVVSLIEPIHGEVSTSTPPAGELNCLAWSPDSRLLALGTDGRILVWDPWRRVLDTELGLPKLGKIRAVAWHTTGQLAALAGDELFIWSDLESSAAARHIELNMPRLLSWSPDGSAIAVAGADGHVILIDAAGTARSDSIDGWVTTVDWRADGDVLAVGSDQGAIVLWGPPETGSVDLVPSSAERENWDRRFGRQAGIDLGRHRVSALAWQPGGTQLAVGAHNKDIRLYDPSLLYEPNLQNQMNCVAWHPRLPLVAAGSYEGELLLVSTTEPNTRWTFPAHPADLRGTAFSPDGRLLVTVADDGVAFWQLAEGPDLQPLTTNVRVDRPSAVCWAPSGELVAIGGHNEVALVDPVNYAVIRRVTTNGLVNSVDLDPSGALLAVGTASSTLTVHNIETGDVHELEGHTSTLGAVRWAGFDTSLISGGFDGRALRWTFDGNRFLPAELGDHEGAVWGLAVDPETKRVITVCTPGSLGLFDLAAEKPVHTLVVDSAIGCVDIAPDGVGVVAGGAAGLYFFELR</sequence>
<evidence type="ECO:0000313" key="8">
    <source>
        <dbReference type="Proteomes" id="UP001501116"/>
    </source>
</evidence>
<keyword evidence="1 3" id="KW-0853">WD repeat</keyword>
<dbReference type="PROSITE" id="PS50082">
    <property type="entry name" value="WD_REPEATS_2"/>
    <property type="match status" value="2"/>
</dbReference>
<evidence type="ECO:0000256" key="4">
    <source>
        <dbReference type="SAM" id="MobiDB-lite"/>
    </source>
</evidence>
<protein>
    <recommendedName>
        <fullName evidence="9">WD40 repeat protein</fullName>
    </recommendedName>
</protein>
<dbReference type="InterPro" id="IPR036388">
    <property type="entry name" value="WH-like_DNA-bd_sf"/>
</dbReference>
<dbReference type="PANTHER" id="PTHR19848">
    <property type="entry name" value="WD40 REPEAT PROTEIN"/>
    <property type="match status" value="1"/>
</dbReference>
<dbReference type="PRINTS" id="PR00364">
    <property type="entry name" value="DISEASERSIST"/>
</dbReference>
<dbReference type="Gene3D" id="1.10.10.10">
    <property type="entry name" value="Winged helix-like DNA-binding domain superfamily/Winged helix DNA-binding domain"/>
    <property type="match status" value="1"/>
</dbReference>
<comment type="caution">
    <text evidence="7">The sequence shown here is derived from an EMBL/GenBank/DDBJ whole genome shotgun (WGS) entry which is preliminary data.</text>
</comment>
<dbReference type="Pfam" id="PF00931">
    <property type="entry name" value="NB-ARC"/>
    <property type="match status" value="1"/>
</dbReference>
<accession>A0ABN2PXZ5</accession>
<dbReference type="InterPro" id="IPR036322">
    <property type="entry name" value="WD40_repeat_dom_sf"/>
</dbReference>
<gene>
    <name evidence="7" type="ORF">GCM10009754_00420</name>
</gene>
<keyword evidence="2" id="KW-0677">Repeat</keyword>
<dbReference type="PROSITE" id="PS50294">
    <property type="entry name" value="WD_REPEATS_REGION"/>
    <property type="match status" value="1"/>
</dbReference>
<evidence type="ECO:0000259" key="6">
    <source>
        <dbReference type="Pfam" id="PF17908"/>
    </source>
</evidence>
<feature type="repeat" description="WD" evidence="3">
    <location>
        <begin position="634"/>
        <end position="665"/>
    </location>
</feature>
<dbReference type="InterPro" id="IPR041452">
    <property type="entry name" value="APAF1_C"/>
</dbReference>
<dbReference type="EMBL" id="BAAANN010000001">
    <property type="protein sequence ID" value="GAA1937305.1"/>
    <property type="molecule type" value="Genomic_DNA"/>
</dbReference>
<evidence type="ECO:0000313" key="7">
    <source>
        <dbReference type="EMBL" id="GAA1937305.1"/>
    </source>
</evidence>
<dbReference type="Gene3D" id="2.130.10.10">
    <property type="entry name" value="YVTN repeat-like/Quinoprotein amine dehydrogenase"/>
    <property type="match status" value="4"/>
</dbReference>
<evidence type="ECO:0000256" key="3">
    <source>
        <dbReference type="PROSITE-ProRule" id="PRU00221"/>
    </source>
</evidence>
<dbReference type="PANTHER" id="PTHR19848:SF8">
    <property type="entry name" value="F-BOX AND WD REPEAT DOMAIN CONTAINING 7"/>
    <property type="match status" value="1"/>
</dbReference>
<dbReference type="Proteomes" id="UP001501116">
    <property type="component" value="Unassembled WGS sequence"/>
</dbReference>
<evidence type="ECO:0000259" key="5">
    <source>
        <dbReference type="Pfam" id="PF00931"/>
    </source>
</evidence>
<dbReference type="Gene3D" id="3.40.50.300">
    <property type="entry name" value="P-loop containing nucleotide triphosphate hydrolases"/>
    <property type="match status" value="1"/>
</dbReference>
<dbReference type="InterPro" id="IPR001680">
    <property type="entry name" value="WD40_rpt"/>
</dbReference>
<dbReference type="Gene3D" id="1.25.40.370">
    <property type="match status" value="1"/>
</dbReference>
<dbReference type="SMART" id="SM00320">
    <property type="entry name" value="WD40"/>
    <property type="match status" value="14"/>
</dbReference>
<dbReference type="InterPro" id="IPR015943">
    <property type="entry name" value="WD40/YVTN_repeat-like_dom_sf"/>
</dbReference>
<organism evidence="7 8">
    <name type="scientific">Amycolatopsis minnesotensis</name>
    <dbReference type="NCBI Taxonomy" id="337894"/>
    <lineage>
        <taxon>Bacteria</taxon>
        <taxon>Bacillati</taxon>
        <taxon>Actinomycetota</taxon>
        <taxon>Actinomycetes</taxon>
        <taxon>Pseudonocardiales</taxon>
        <taxon>Pseudonocardiaceae</taxon>
        <taxon>Amycolatopsis</taxon>
    </lineage>
</organism>
<name>A0ABN2PXZ5_9PSEU</name>
<feature type="domain" description="NB-ARC" evidence="5">
    <location>
        <begin position="179"/>
        <end position="317"/>
    </location>
</feature>
<feature type="domain" description="APAF-1 helical" evidence="6">
    <location>
        <begin position="505"/>
        <end position="583"/>
    </location>
</feature>
<reference evidence="7 8" key="1">
    <citation type="journal article" date="2019" name="Int. J. Syst. Evol. Microbiol.">
        <title>The Global Catalogue of Microorganisms (GCM) 10K type strain sequencing project: providing services to taxonomists for standard genome sequencing and annotation.</title>
        <authorList>
            <consortium name="The Broad Institute Genomics Platform"/>
            <consortium name="The Broad Institute Genome Sequencing Center for Infectious Disease"/>
            <person name="Wu L."/>
            <person name="Ma J."/>
        </authorList>
    </citation>
    <scope>NUCLEOTIDE SEQUENCE [LARGE SCALE GENOMIC DNA]</scope>
    <source>
        <strain evidence="7 8">JCM 14545</strain>
    </source>
</reference>
<dbReference type="Pfam" id="PF00400">
    <property type="entry name" value="WD40"/>
    <property type="match status" value="5"/>
</dbReference>
<dbReference type="Pfam" id="PF17908">
    <property type="entry name" value="APAF1_C"/>
    <property type="match status" value="1"/>
</dbReference>
<proteinExistence type="predicted"/>